<dbReference type="EMBL" id="CAMXCT010006544">
    <property type="protein sequence ID" value="CAI4015682.1"/>
    <property type="molecule type" value="Genomic_DNA"/>
</dbReference>
<dbReference type="SUPFAM" id="SSF56219">
    <property type="entry name" value="DNase I-like"/>
    <property type="match status" value="1"/>
</dbReference>
<feature type="region of interest" description="Disordered" evidence="1">
    <location>
        <begin position="1799"/>
        <end position="1822"/>
    </location>
</feature>
<feature type="non-terminal residue" evidence="2">
    <location>
        <position position="2271"/>
    </location>
</feature>
<dbReference type="EMBL" id="CAMXCT020006544">
    <property type="protein sequence ID" value="CAL1169057.1"/>
    <property type="molecule type" value="Genomic_DNA"/>
</dbReference>
<dbReference type="InterPro" id="IPR036691">
    <property type="entry name" value="Endo/exonu/phosph_ase_sf"/>
</dbReference>
<dbReference type="Gene3D" id="3.60.10.10">
    <property type="entry name" value="Endonuclease/exonuclease/phosphatase"/>
    <property type="match status" value="1"/>
</dbReference>
<dbReference type="Proteomes" id="UP001152797">
    <property type="component" value="Unassembled WGS sequence"/>
</dbReference>
<evidence type="ECO:0000313" key="3">
    <source>
        <dbReference type="EMBL" id="CAL1169057.1"/>
    </source>
</evidence>
<dbReference type="PANTHER" id="PTHR47027">
    <property type="entry name" value="REVERSE TRANSCRIPTASE DOMAIN-CONTAINING PROTEIN"/>
    <property type="match status" value="1"/>
</dbReference>
<reference evidence="2" key="1">
    <citation type="submission" date="2022-10" db="EMBL/GenBank/DDBJ databases">
        <authorList>
            <person name="Chen Y."/>
            <person name="Dougan E. K."/>
            <person name="Chan C."/>
            <person name="Rhodes N."/>
            <person name="Thang M."/>
        </authorList>
    </citation>
    <scope>NUCLEOTIDE SEQUENCE</scope>
</reference>
<gene>
    <name evidence="2" type="ORF">C1SCF055_LOCUS40497</name>
</gene>
<evidence type="ECO:0000313" key="4">
    <source>
        <dbReference type="EMBL" id="CAL4802994.1"/>
    </source>
</evidence>
<dbReference type="PANTHER" id="PTHR47027:SF20">
    <property type="entry name" value="REVERSE TRANSCRIPTASE-LIKE PROTEIN WITH RNA-DIRECTED DNA POLYMERASE DOMAIN"/>
    <property type="match status" value="1"/>
</dbReference>
<dbReference type="OrthoDB" id="415871at2759"/>
<evidence type="ECO:0000313" key="5">
    <source>
        <dbReference type="Proteomes" id="UP001152797"/>
    </source>
</evidence>
<keyword evidence="5" id="KW-1185">Reference proteome</keyword>
<organism evidence="2">
    <name type="scientific">Cladocopium goreaui</name>
    <dbReference type="NCBI Taxonomy" id="2562237"/>
    <lineage>
        <taxon>Eukaryota</taxon>
        <taxon>Sar</taxon>
        <taxon>Alveolata</taxon>
        <taxon>Dinophyceae</taxon>
        <taxon>Suessiales</taxon>
        <taxon>Symbiodiniaceae</taxon>
        <taxon>Cladocopium</taxon>
    </lineage>
</organism>
<accession>A0A9P1DS40</accession>
<comment type="caution">
    <text evidence="2">The sequence shown here is derived from an EMBL/GenBank/DDBJ whole genome shotgun (WGS) entry which is preliminary data.</text>
</comment>
<proteinExistence type="predicted"/>
<dbReference type="EMBL" id="CAMXCT030006544">
    <property type="protein sequence ID" value="CAL4802994.1"/>
    <property type="molecule type" value="Genomic_DNA"/>
</dbReference>
<evidence type="ECO:0000256" key="1">
    <source>
        <dbReference type="SAM" id="MobiDB-lite"/>
    </source>
</evidence>
<reference evidence="3" key="2">
    <citation type="submission" date="2024-04" db="EMBL/GenBank/DDBJ databases">
        <authorList>
            <person name="Chen Y."/>
            <person name="Shah S."/>
            <person name="Dougan E. K."/>
            <person name="Thang M."/>
            <person name="Chan C."/>
        </authorList>
    </citation>
    <scope>NUCLEOTIDE SEQUENCE [LARGE SCALE GENOMIC DNA]</scope>
</reference>
<sequence>FAFNPDAPIFDPSAPNIATAPENIQELHFHWMRSASEWEAGTAYSALVLTWFVDQYRQGQHICLQPRPVRLHADFRQWTEQLRSAWPDRSLPGAPVMIHVVTPPPPHLQADIAAHVIIVQNPQDELSTVLLTGYDSSITTLGPFVQMAITTQENLVLDPVLMLIGLGGRCLLPDAPMTCTAWYNRYPVYLGRPFPIRDGYGIVLQLSPRQTQQSTSSGTALLQTNLQILRNPQIDDTTHTPCERQTADAVAHAQRPQVGSDELFDIFPAIGQKRCQDWNDLQVRTLIQVVHAPIDPNEVPPPTLLEMQEIYSAQDVAEELRSWGFNYRAFLCGEHDVVFAHPAEGQTEERIYIYCNTNTDADEPVFTHHTKQMLSEHQHMRFLYTKGFRKAVVMQQETWTPQLTCVHFSDVCPEQESNQRASRPRTPWPAAQPCGPDNACMIDIEHLEHHENLQCQLVFDVDELHEFLAADNSHILWKDYHQFELPSFIREALDRCRSVDRIDRYVIFTDGSSQTCHKHKPPLWIAENDISDSWAFAVFAEQYGTQPAEPSTLEFLGWSCQTVLYDQDAAHSIGTSRIGSDASETEAMAPQPQRCGANCFREQSTCARFSLSSDIYGLPLLLTKTGYSVPPIALPPDQPVSTVLPKKTGKPMTFNISLGHLGVELWVNLDQPYAQRGISSRFFKRSDFVVVSQSPRHLLVHAQNEDLDFWLLSAHAPHGGTAQDGREFWWNQMSQLIHEHVRHGDLLTMIDANARSGRTDEIHVFENDDTANTNTGLFREFLAEHNLCAPATAAQHEGERTTWLHPNEDREYRIDYVLVPTSWHASCLKSCSLDHLDFGHLGDHRAMAVELQWYGTTTVSPASCSHAKYARDRIPTISLENALEAYQPLLWKTDIETQVDHFNHFVQQTLHRQCPTERHGPKKSYITDQMWQLRARKLHLQRQTKLNKKKQRSELLARIFLAWNGQLDHDRMTAARCFEFSLVTSDLKTRVELYQVASQLRRALTAAKRTHVQAAINSLPPDSAASSILNTLKPIIGPTNPKLRKASPLPMILNEDGKPCATPAELSDCWATFFGSMEGGDRVSHQGLRQDWLNNLSSFMQSELSLTPADIPSLTDLEAAYQRVRPHKAVGDDLIPPELCHQHPVQLARMTFTQLMKLCIHGQETLQHKGGLLIAAWKRKGPQNVCSSYRSLLISSHVGKTIHRAVRDHQADVYESFLQHQQVGGRRHFPVTIGVHYIRAAARIAQQAKHSHALIFLDLQEAFYRVLRPIAIGGHLTDSMLATVAGRLNLPEDALRDLQYILQLPAATETAGLPLHLRRALQALHTNTHFRVRGQEDITHTRIGSRPGDPFADVVFGYMFSRLLSAVEQRMQDHGILEEIQDPAVPGLFPEHPHQHQVPHAILGPTWMDDLCITVSAETSIGAEQKASLAAGLLLEVCMNHGVTPNLQKGKTEILFTFRGPGSRALKQKYFSPQQGYRMTVVTEYGTHEISVVGDYVHLGSLTHHTGHSRREMRRRIAIGNSAFNAHRRLLFQNQDLTNQKRAELFMTLVNSKISYGTETWVLGDLQSQKYFHSAILRLYKRLLKLSPDNAVQDDEVLNTAQLPAPEELLRLARLRYLGLLYKCEAITPWALIRADVQWTSQVQADLRWLWKLVANTTKLPDPTEHFAAWEYVLRYHRSYWKTLLQRGLQLAQLHRQDDLLLRRLHHDVFAHLAHWGPIPHAPIRPHIPVERQIGHYGCMQCELRCRTKAGEGAHLFKVHGIVAKERHWITHTACEVCLKEYHSFDKLQAHLRRSTNCRAQMATRPSRPLIQPGIGSRDNNQRRAQHDDLLPTQQAEGPRQPQRPPGEVARYHETLYEDLILMIFDFEGSDPADLRGRLRACIQTYAIGWTLTQITIRQVLEEFGNLQDYDAGISREELCAVLNYLAEPCAWNFLTEITYEAAETDHLHQLDLYEQWCMDVANATTSWKPTLCCPRPLFRERVVLHAYSGRRRPGDFQWFLDALGRQHKLEGFYVVSLDIVIDSTWGDISNQQTQKFWLDSLRSGFVLGFLSGPPCCTWSIARGKKVANSNRKGPRVLRDRDALWGFMSVSLKEKRQLYDGHLLLGFSLHAMVLLSSVQGCGALEHPAEPADENAASIWRLPLMQMITALPGFQHFEFAQGLLGADSAKRTGLLALNLSDLPTFLRGNAICAHVPRTQTIGMDEAGQFKTAKLKEYPPALCKALAEGFFSTFPLSTETVKASHLPPEFLQRCKHMTCTTMGQTIGADYAGN</sequence>
<protein>
    <submittedName>
        <fullName evidence="4">RNase H type-1 domain-containing protein</fullName>
    </submittedName>
</protein>
<name>A0A9P1DS40_9DINO</name>
<evidence type="ECO:0000313" key="2">
    <source>
        <dbReference type="EMBL" id="CAI4015682.1"/>
    </source>
</evidence>